<evidence type="ECO:0000313" key="1">
    <source>
        <dbReference type="EMBL" id="URA09217.1"/>
    </source>
</evidence>
<name>A0AAX3BAB9_9SPIR</name>
<evidence type="ECO:0000313" key="2">
    <source>
        <dbReference type="Proteomes" id="UP001056539"/>
    </source>
</evidence>
<dbReference type="KEGG" id="taqu:KDW03_06840"/>
<sequence>MALGLVTDTMGFIRYSHIYEGNIRDSKTLKKTIKDMEERYPSEGHCPVIVIDAGIATEENLRMLGAKEGLCMCIPCEDERQSYS</sequence>
<protein>
    <recommendedName>
        <fullName evidence="3">Transposase IS4-like domain-containing protein</fullName>
    </recommendedName>
</protein>
<keyword evidence="2" id="KW-1185">Reference proteome</keyword>
<reference evidence="1" key="2">
    <citation type="submission" date="2022-06" db="EMBL/GenBank/DDBJ databases">
        <title>Thermospira aquatica gen. nov., sp. nov.</title>
        <authorList>
            <person name="Ben Ali Gam Z."/>
            <person name="Labat M."/>
        </authorList>
    </citation>
    <scope>NUCLEOTIDE SEQUENCE</scope>
    <source>
        <strain evidence="1">F1F22</strain>
    </source>
</reference>
<gene>
    <name evidence="1" type="ORF">KDW03_06840</name>
</gene>
<accession>A0AAX3BAB9</accession>
<dbReference type="AlphaFoldDB" id="A0AAX3BAB9"/>
<reference evidence="1" key="1">
    <citation type="submission" date="2021-04" db="EMBL/GenBank/DDBJ databases">
        <authorList>
            <person name="Postec A."/>
        </authorList>
    </citation>
    <scope>NUCLEOTIDE SEQUENCE</scope>
    <source>
        <strain evidence="1">F1F22</strain>
    </source>
</reference>
<evidence type="ECO:0008006" key="3">
    <source>
        <dbReference type="Google" id="ProtNLM"/>
    </source>
</evidence>
<dbReference type="EMBL" id="CP073355">
    <property type="protein sequence ID" value="URA09217.1"/>
    <property type="molecule type" value="Genomic_DNA"/>
</dbReference>
<proteinExistence type="predicted"/>
<dbReference type="RefSeq" id="WP_271434343.1">
    <property type="nucleotide sequence ID" value="NZ_CP073355.1"/>
</dbReference>
<dbReference type="Proteomes" id="UP001056539">
    <property type="component" value="Chromosome"/>
</dbReference>
<organism evidence="1 2">
    <name type="scientific">Thermospira aquatica</name>
    <dbReference type="NCBI Taxonomy" id="2828656"/>
    <lineage>
        <taxon>Bacteria</taxon>
        <taxon>Pseudomonadati</taxon>
        <taxon>Spirochaetota</taxon>
        <taxon>Spirochaetia</taxon>
        <taxon>Brevinematales</taxon>
        <taxon>Thermospiraceae</taxon>
        <taxon>Thermospira</taxon>
    </lineage>
</organism>